<accession>A0A7W7ZUI1</accession>
<dbReference type="GO" id="GO:0016798">
    <property type="term" value="F:hydrolase activity, acting on glycosyl bonds"/>
    <property type="evidence" value="ECO:0007669"/>
    <property type="project" value="UniProtKB-KW"/>
</dbReference>
<proteinExistence type="inferred from homology"/>
<dbReference type="InterPro" id="IPR008979">
    <property type="entry name" value="Galactose-bd-like_sf"/>
</dbReference>
<dbReference type="EMBL" id="JACHIO010000026">
    <property type="protein sequence ID" value="MBB5066351.1"/>
    <property type="molecule type" value="Genomic_DNA"/>
</dbReference>
<comment type="similarity">
    <text evidence="1">Belongs to the glycosyl hydrolase 39 family.</text>
</comment>
<dbReference type="InterPro" id="IPR000421">
    <property type="entry name" value="FA58C"/>
</dbReference>
<evidence type="ECO:0000256" key="3">
    <source>
        <dbReference type="ARBA" id="ARBA00023295"/>
    </source>
</evidence>
<dbReference type="Pfam" id="PF22633">
    <property type="entry name" value="F5_F8_type_C_2"/>
    <property type="match status" value="1"/>
</dbReference>
<feature type="region of interest" description="Disordered" evidence="4">
    <location>
        <begin position="701"/>
        <end position="730"/>
    </location>
</feature>
<evidence type="ECO:0000256" key="1">
    <source>
        <dbReference type="ARBA" id="ARBA00008875"/>
    </source>
</evidence>
<dbReference type="AlphaFoldDB" id="A0A7W7ZUI1"/>
<dbReference type="Pfam" id="PF01229">
    <property type="entry name" value="Glyco_hydro_39"/>
    <property type="match status" value="1"/>
</dbReference>
<dbReference type="InterPro" id="IPR017853">
    <property type="entry name" value="GH"/>
</dbReference>
<feature type="compositionally biased region" description="Low complexity" evidence="4">
    <location>
        <begin position="708"/>
        <end position="724"/>
    </location>
</feature>
<dbReference type="Gene3D" id="3.20.20.80">
    <property type="entry name" value="Glycosidases"/>
    <property type="match status" value="1"/>
</dbReference>
<dbReference type="Gene3D" id="2.60.40.1180">
    <property type="entry name" value="Golgi alpha-mannosidase II"/>
    <property type="match status" value="1"/>
</dbReference>
<reference evidence="6 7" key="1">
    <citation type="submission" date="2020-08" db="EMBL/GenBank/DDBJ databases">
        <title>Genomic Encyclopedia of Type Strains, Phase IV (KMG-V): Genome sequencing to study the core and pangenomes of soil and plant-associated prokaryotes.</title>
        <authorList>
            <person name="Whitman W."/>
        </authorList>
    </citation>
    <scope>NUCLEOTIDE SEQUENCE [LARGE SCALE GENOMIC DNA]</scope>
    <source>
        <strain evidence="6 7">X5P3</strain>
    </source>
</reference>
<gene>
    <name evidence="6" type="ORF">HDF15_004728</name>
</gene>
<organism evidence="6 7">
    <name type="scientific">Granulicella mallensis</name>
    <dbReference type="NCBI Taxonomy" id="940614"/>
    <lineage>
        <taxon>Bacteria</taxon>
        <taxon>Pseudomonadati</taxon>
        <taxon>Acidobacteriota</taxon>
        <taxon>Terriglobia</taxon>
        <taxon>Terriglobales</taxon>
        <taxon>Acidobacteriaceae</taxon>
        <taxon>Granulicella</taxon>
    </lineage>
</organism>
<evidence type="ECO:0000313" key="7">
    <source>
        <dbReference type="Proteomes" id="UP000584867"/>
    </source>
</evidence>
<evidence type="ECO:0000313" key="6">
    <source>
        <dbReference type="EMBL" id="MBB5066351.1"/>
    </source>
</evidence>
<feature type="domain" description="F5/8 type C" evidence="5">
    <location>
        <begin position="124"/>
        <end position="274"/>
    </location>
</feature>
<keyword evidence="3" id="KW-0326">Glycosidase</keyword>
<name>A0A7W7ZUI1_9BACT</name>
<comment type="caution">
    <text evidence="6">The sequence shown here is derived from an EMBL/GenBank/DDBJ whole genome shotgun (WGS) entry which is preliminary data.</text>
</comment>
<dbReference type="InterPro" id="IPR049166">
    <property type="entry name" value="GH39_cat"/>
</dbReference>
<dbReference type="Gene3D" id="2.60.120.260">
    <property type="entry name" value="Galactose-binding domain-like"/>
    <property type="match status" value="1"/>
</dbReference>
<dbReference type="InterPro" id="IPR013780">
    <property type="entry name" value="Glyco_hydro_b"/>
</dbReference>
<dbReference type="SUPFAM" id="SSF51445">
    <property type="entry name" value="(Trans)glycosidases"/>
    <property type="match status" value="1"/>
</dbReference>
<dbReference type="PROSITE" id="PS50022">
    <property type="entry name" value="FA58C_3"/>
    <property type="match status" value="1"/>
</dbReference>
<dbReference type="RefSeq" id="WP_184259800.1">
    <property type="nucleotide sequence ID" value="NZ_JACHIO010000026.1"/>
</dbReference>
<evidence type="ECO:0000256" key="4">
    <source>
        <dbReference type="SAM" id="MobiDB-lite"/>
    </source>
</evidence>
<dbReference type="Proteomes" id="UP000584867">
    <property type="component" value="Unassembled WGS sequence"/>
</dbReference>
<evidence type="ECO:0000259" key="5">
    <source>
        <dbReference type="PROSITE" id="PS50022"/>
    </source>
</evidence>
<sequence>MSNQPLSPVAFTSHSLYRNGLLLAALSLISLRLLNAQTVLVDITPDHAVNRFVPRESLGSGVDRIPVEAIDKDFTKPVLNQAFAAGWQPVTYRQNTDLAVEAWHWNPEGTWSDPTGKGYFTGSTSSTKFIRYSFGYALPHRGVTRNDGTGNTGYSRLTDGDESTYWKSNPYLTSHFTGESDALHPQWVILDLASETAVDTLKIVWAEPYAKNYLVQYWSGTSLGSGLGAGTDPIHAPKRGVWNTFSQGEIINGTGGTALLHLTQIPATVRYIRVLMTQSSNTCDDHGASDIRNCAGYAIRELYLGNTSSDGAFHDVLRHTADQEQTATFSSSVDPWHTPDSHVNNKEAQVGFDLFFQSGLTQGLPAMVPIAMLYSTPEDAAAEVRYLEGHKYPISSIEMGEEADGQYMQPEDYAALYLQYATALRKVDPNLKLGGPSFQGANQDIEVWPDAQGKTSWLGRFLDYLKQHGRMQDLQFFSFEHYPYDPCHISWASLYEEPGLIGHIMKVWRDDGLQPDLPVYLTESNLSSSTSETYMDIFGGLWLADYIGSYLSTGGNQVYYFHYLPLAIEHGCNDSPGTFGMFKVSADNQIEQPLSQFFASQMINREWLQHDGGMHTLFPAVADLDDGAGHSIVTAYAVERPDGEWSVMLINKDQHSSHKLNLVFQNQQRGGESYFFSGQVHEATFGRDQYHWKTPQHDFNAHQPLAADTPSPGGSADPDGPISSRNFEADKATRYELPAASIVVLRGKFTSR</sequence>
<evidence type="ECO:0000256" key="2">
    <source>
        <dbReference type="ARBA" id="ARBA00022801"/>
    </source>
</evidence>
<protein>
    <recommendedName>
        <fullName evidence="5">F5/8 type C domain-containing protein</fullName>
    </recommendedName>
</protein>
<keyword evidence="2" id="KW-0378">Hydrolase</keyword>
<dbReference type="SUPFAM" id="SSF49785">
    <property type="entry name" value="Galactose-binding domain-like"/>
    <property type="match status" value="1"/>
</dbReference>